<dbReference type="GO" id="GO:0003677">
    <property type="term" value="F:DNA binding"/>
    <property type="evidence" value="ECO:0007669"/>
    <property type="project" value="UniProtKB-UniRule"/>
</dbReference>
<evidence type="ECO:0000313" key="7">
    <source>
        <dbReference type="EMBL" id="HIR09594.1"/>
    </source>
</evidence>
<keyword evidence="5" id="KW-0805">Transcription regulation</keyword>
<dbReference type="InterPro" id="IPR004408">
    <property type="entry name" value="Biotin_CoA_COase_ligase"/>
</dbReference>
<feature type="binding site" evidence="5">
    <location>
        <position position="113"/>
    </location>
    <ligand>
        <name>biotin</name>
        <dbReference type="ChEBI" id="CHEBI:57586"/>
    </ligand>
</feature>
<dbReference type="EMBL" id="DVGD01000128">
    <property type="protein sequence ID" value="HIR09594.1"/>
    <property type="molecule type" value="Genomic_DNA"/>
</dbReference>
<keyword evidence="5" id="KW-0678">Repressor</keyword>
<dbReference type="EC" id="6.3.4.15" evidence="5"/>
<dbReference type="InterPro" id="IPR004143">
    <property type="entry name" value="BPL_LPL_catalytic"/>
</dbReference>
<dbReference type="InterPro" id="IPR013196">
    <property type="entry name" value="HTH_11"/>
</dbReference>
<dbReference type="Gene3D" id="2.30.30.100">
    <property type="match status" value="1"/>
</dbReference>
<dbReference type="InterPro" id="IPR045864">
    <property type="entry name" value="aa-tRNA-synth_II/BPL/LPL"/>
</dbReference>
<dbReference type="SUPFAM" id="SSF46785">
    <property type="entry name" value="Winged helix' DNA-binding domain"/>
    <property type="match status" value="1"/>
</dbReference>
<comment type="catalytic activity">
    <reaction evidence="5">
        <text>biotin + L-lysyl-[protein] + ATP = N(6)-biotinyl-L-lysyl-[protein] + AMP + diphosphate + H(+)</text>
        <dbReference type="Rhea" id="RHEA:11756"/>
        <dbReference type="Rhea" id="RHEA-COMP:9752"/>
        <dbReference type="Rhea" id="RHEA-COMP:10505"/>
        <dbReference type="ChEBI" id="CHEBI:15378"/>
        <dbReference type="ChEBI" id="CHEBI:29969"/>
        <dbReference type="ChEBI" id="CHEBI:30616"/>
        <dbReference type="ChEBI" id="CHEBI:33019"/>
        <dbReference type="ChEBI" id="CHEBI:57586"/>
        <dbReference type="ChEBI" id="CHEBI:83144"/>
        <dbReference type="ChEBI" id="CHEBI:456215"/>
        <dbReference type="EC" id="6.3.4.15"/>
    </reaction>
</comment>
<dbReference type="InterPro" id="IPR036388">
    <property type="entry name" value="WH-like_DNA-bd_sf"/>
</dbReference>
<comment type="caution">
    <text evidence="7">The sequence shown here is derived from an EMBL/GenBank/DDBJ whole genome shotgun (WGS) entry which is preliminary data.</text>
</comment>
<feature type="binding site" evidence="5">
    <location>
        <begin position="89"/>
        <end position="91"/>
    </location>
    <ligand>
        <name>biotin</name>
        <dbReference type="ChEBI" id="CHEBI:57586"/>
    </ligand>
</feature>
<keyword evidence="3 5" id="KW-0067">ATP-binding</keyword>
<proteinExistence type="inferred from homology"/>
<name>A0A9D1D883_9FIRM</name>
<comment type="function">
    <text evidence="5">Acts both as a biotin--[acetyl-CoA-carboxylase] ligase and a repressor.</text>
</comment>
<keyword evidence="4 5" id="KW-0092">Biotin</keyword>
<organism evidence="7 8">
    <name type="scientific">Candidatus Avoscillospira stercoripullorum</name>
    <dbReference type="NCBI Taxonomy" id="2840709"/>
    <lineage>
        <taxon>Bacteria</taxon>
        <taxon>Bacillati</taxon>
        <taxon>Bacillota</taxon>
        <taxon>Clostridia</taxon>
        <taxon>Eubacteriales</taxon>
        <taxon>Oscillospiraceae</taxon>
        <taxon>Oscillospiraceae incertae sedis</taxon>
        <taxon>Candidatus Avoscillospira</taxon>
    </lineage>
</organism>
<feature type="binding site" evidence="5">
    <location>
        <begin position="117"/>
        <end position="119"/>
    </location>
    <ligand>
        <name>biotin</name>
        <dbReference type="ChEBI" id="CHEBI:57586"/>
    </ligand>
</feature>
<dbReference type="AlphaFoldDB" id="A0A9D1D883"/>
<keyword evidence="5" id="KW-0804">Transcription</keyword>
<dbReference type="GO" id="GO:0005524">
    <property type="term" value="F:ATP binding"/>
    <property type="evidence" value="ECO:0007669"/>
    <property type="project" value="UniProtKB-UniRule"/>
</dbReference>
<protein>
    <recommendedName>
        <fullName evidence="5">Bifunctional ligase/repressor BirA</fullName>
    </recommendedName>
    <alternativeName>
        <fullName evidence="5">Biotin--[acetyl-CoA-carboxylase] ligase</fullName>
        <ecNumber evidence="5">6.3.4.15</ecNumber>
    </alternativeName>
    <alternativeName>
        <fullName evidence="5">Biotin--protein ligase</fullName>
    </alternativeName>
    <alternativeName>
        <fullName evidence="5">Biotin-[acetyl-CoA carboxylase] synthetase</fullName>
    </alternativeName>
</protein>
<dbReference type="Proteomes" id="UP000824258">
    <property type="component" value="Unassembled WGS sequence"/>
</dbReference>
<feature type="binding site" evidence="5">
    <location>
        <position position="184"/>
    </location>
    <ligand>
        <name>biotin</name>
        <dbReference type="ChEBI" id="CHEBI:57586"/>
    </ligand>
</feature>
<dbReference type="HAMAP" id="MF_00978">
    <property type="entry name" value="Bifunct_BirA"/>
    <property type="match status" value="1"/>
</dbReference>
<feature type="DNA-binding region" description="H-T-H motif" evidence="5">
    <location>
        <begin position="18"/>
        <end position="37"/>
    </location>
</feature>
<dbReference type="CDD" id="cd16442">
    <property type="entry name" value="BPL"/>
    <property type="match status" value="1"/>
</dbReference>
<dbReference type="Pfam" id="PF03099">
    <property type="entry name" value="BPL_LplA_LipB"/>
    <property type="match status" value="1"/>
</dbReference>
<dbReference type="Pfam" id="PF08279">
    <property type="entry name" value="HTH_11"/>
    <property type="match status" value="1"/>
</dbReference>
<dbReference type="GO" id="GO:0009249">
    <property type="term" value="P:protein lipoylation"/>
    <property type="evidence" value="ECO:0007669"/>
    <property type="project" value="UniProtKB-ARBA"/>
</dbReference>
<evidence type="ECO:0000256" key="2">
    <source>
        <dbReference type="ARBA" id="ARBA00022741"/>
    </source>
</evidence>
<keyword evidence="5" id="KW-0238">DNA-binding</keyword>
<comment type="similarity">
    <text evidence="5">Belongs to the biotin--protein ligase family.</text>
</comment>
<sequence length="328" mass="35797">MTREEVLALLSQGDYVSGQKMSQQLGVSRAAVWKAIDRLRAEGYTIESATNRGYRLAGVPNRLSLTGVQRALGKHPWLDQVEVLDTVDSTNTYAKAKAAQGAPHGTVILSDCQTGGRGRRGRSFSSPKGMGVYCSVVLRYDVPPDKLLHLTTVIAEATRRAIVEVTGLPAKIKWTNDLVLHQRKLCGILTELSLEAETGRTDYVIPGTGVNCGQSEADFPPEIRDMAISLEQALSAPADRCRLAAEMIRQYHLASEDMLKNPAPWLDGYRANCVTLGRDVKILQGDTVRQAFAEDIDDEGGLVVRLPNGSRETIRSGEVSVRGLYGYV</sequence>
<dbReference type="GO" id="GO:0006355">
    <property type="term" value="P:regulation of DNA-templated transcription"/>
    <property type="evidence" value="ECO:0007669"/>
    <property type="project" value="UniProtKB-UniRule"/>
</dbReference>
<dbReference type="Gene3D" id="1.10.10.10">
    <property type="entry name" value="Winged helix-like DNA-binding domain superfamily/Winged helix DNA-binding domain"/>
    <property type="match status" value="1"/>
</dbReference>
<gene>
    <name evidence="5" type="primary">birA</name>
    <name evidence="7" type="ORF">IAA70_04230</name>
</gene>
<evidence type="ECO:0000256" key="3">
    <source>
        <dbReference type="ARBA" id="ARBA00022840"/>
    </source>
</evidence>
<dbReference type="InterPro" id="IPR036390">
    <property type="entry name" value="WH_DNA-bd_sf"/>
</dbReference>
<reference evidence="7" key="1">
    <citation type="submission" date="2020-10" db="EMBL/GenBank/DDBJ databases">
        <authorList>
            <person name="Gilroy R."/>
        </authorList>
    </citation>
    <scope>NUCLEOTIDE SEQUENCE</scope>
    <source>
        <strain evidence="7">ChiHjej9B8-7071</strain>
    </source>
</reference>
<dbReference type="PROSITE" id="PS51733">
    <property type="entry name" value="BPL_LPL_CATALYTIC"/>
    <property type="match status" value="1"/>
</dbReference>
<evidence type="ECO:0000259" key="6">
    <source>
        <dbReference type="PROSITE" id="PS51733"/>
    </source>
</evidence>
<dbReference type="GO" id="GO:0004077">
    <property type="term" value="F:biotin--[biotin carboxyl-carrier protein] ligase activity"/>
    <property type="evidence" value="ECO:0007669"/>
    <property type="project" value="UniProtKB-UniRule"/>
</dbReference>
<dbReference type="SUPFAM" id="SSF55681">
    <property type="entry name" value="Class II aaRS and biotin synthetases"/>
    <property type="match status" value="1"/>
</dbReference>
<dbReference type="NCBIfam" id="TIGR00121">
    <property type="entry name" value="birA_ligase"/>
    <property type="match status" value="1"/>
</dbReference>
<dbReference type="GO" id="GO:0016740">
    <property type="term" value="F:transferase activity"/>
    <property type="evidence" value="ECO:0007669"/>
    <property type="project" value="UniProtKB-ARBA"/>
</dbReference>
<evidence type="ECO:0000256" key="5">
    <source>
        <dbReference type="HAMAP-Rule" id="MF_00978"/>
    </source>
</evidence>
<dbReference type="PANTHER" id="PTHR12835:SF5">
    <property type="entry name" value="BIOTIN--PROTEIN LIGASE"/>
    <property type="match status" value="1"/>
</dbReference>
<dbReference type="Gene3D" id="3.30.930.10">
    <property type="entry name" value="Bira Bifunctional Protein, Domain 2"/>
    <property type="match status" value="1"/>
</dbReference>
<evidence type="ECO:0000256" key="4">
    <source>
        <dbReference type="ARBA" id="ARBA00023267"/>
    </source>
</evidence>
<dbReference type="SUPFAM" id="SSF50037">
    <property type="entry name" value="C-terminal domain of transcriptional repressors"/>
    <property type="match status" value="1"/>
</dbReference>
<accession>A0A9D1D883</accession>
<dbReference type="InterPro" id="IPR008988">
    <property type="entry name" value="Transcriptional_repressor_C"/>
</dbReference>
<keyword evidence="2 5" id="KW-0547">Nucleotide-binding</keyword>
<dbReference type="GO" id="GO:0005737">
    <property type="term" value="C:cytoplasm"/>
    <property type="evidence" value="ECO:0007669"/>
    <property type="project" value="TreeGrafter"/>
</dbReference>
<feature type="domain" description="BPL/LPL catalytic" evidence="6">
    <location>
        <begin position="64"/>
        <end position="259"/>
    </location>
</feature>
<evidence type="ECO:0000256" key="1">
    <source>
        <dbReference type="ARBA" id="ARBA00022598"/>
    </source>
</evidence>
<keyword evidence="1 5" id="KW-0436">Ligase</keyword>
<reference evidence="7" key="2">
    <citation type="journal article" date="2021" name="PeerJ">
        <title>Extensive microbial diversity within the chicken gut microbiome revealed by metagenomics and culture.</title>
        <authorList>
            <person name="Gilroy R."/>
            <person name="Ravi A."/>
            <person name="Getino M."/>
            <person name="Pursley I."/>
            <person name="Horton D.L."/>
            <person name="Alikhan N.F."/>
            <person name="Baker D."/>
            <person name="Gharbi K."/>
            <person name="Hall N."/>
            <person name="Watson M."/>
            <person name="Adriaenssens E.M."/>
            <person name="Foster-Nyarko E."/>
            <person name="Jarju S."/>
            <person name="Secka A."/>
            <person name="Antonio M."/>
            <person name="Oren A."/>
            <person name="Chaudhuri R.R."/>
            <person name="La Ragione R."/>
            <person name="Hildebrand F."/>
            <person name="Pallen M.J."/>
        </authorList>
    </citation>
    <scope>NUCLEOTIDE SEQUENCE</scope>
    <source>
        <strain evidence="7">ChiHjej9B8-7071</strain>
    </source>
</reference>
<dbReference type="PANTHER" id="PTHR12835">
    <property type="entry name" value="BIOTIN PROTEIN LIGASE"/>
    <property type="match status" value="1"/>
</dbReference>
<dbReference type="Pfam" id="PF02237">
    <property type="entry name" value="BPL_C"/>
    <property type="match status" value="1"/>
</dbReference>
<dbReference type="InterPro" id="IPR030855">
    <property type="entry name" value="Bifunct_BirA"/>
</dbReference>
<evidence type="ECO:0000313" key="8">
    <source>
        <dbReference type="Proteomes" id="UP000824258"/>
    </source>
</evidence>
<dbReference type="InterPro" id="IPR003142">
    <property type="entry name" value="BPL_C"/>
</dbReference>